<evidence type="ECO:0000256" key="3">
    <source>
        <dbReference type="ARBA" id="ARBA00012737"/>
    </source>
</evidence>
<evidence type="ECO:0000256" key="7">
    <source>
        <dbReference type="ARBA" id="ARBA00048741"/>
    </source>
</evidence>
<feature type="binding site" evidence="8">
    <location>
        <begin position="354"/>
        <end position="355"/>
    </location>
    <ligand>
        <name>ATP</name>
        <dbReference type="ChEBI" id="CHEBI:30616"/>
    </ligand>
</feature>
<gene>
    <name evidence="10" type="ORF">B6S12_03190</name>
</gene>
<dbReference type="Proteomes" id="UP000249746">
    <property type="component" value="Unassembled WGS sequence"/>
</dbReference>
<keyword evidence="11" id="KW-1185">Reference proteome</keyword>
<dbReference type="RefSeq" id="WP_111229374.1">
    <property type="nucleotide sequence ID" value="NZ_NBIU01000005.1"/>
</dbReference>
<dbReference type="AlphaFoldDB" id="A0A2W6PPK3"/>
<dbReference type="PROSITE" id="PS51278">
    <property type="entry name" value="GATASE_TYPE_2"/>
    <property type="match status" value="1"/>
</dbReference>
<comment type="similarity">
    <text evidence="2">Belongs to the asparagine synthetase family.</text>
</comment>
<dbReference type="EC" id="6.3.5.4" evidence="3"/>
<dbReference type="InterPro" id="IPR001962">
    <property type="entry name" value="Asn_synthase"/>
</dbReference>
<evidence type="ECO:0000256" key="2">
    <source>
        <dbReference type="ARBA" id="ARBA00005752"/>
    </source>
</evidence>
<keyword evidence="4 8" id="KW-0547">Nucleotide-binding</keyword>
<evidence type="ECO:0000256" key="6">
    <source>
        <dbReference type="ARBA" id="ARBA00022962"/>
    </source>
</evidence>
<keyword evidence="6" id="KW-0315">Glutamine amidotransferase</keyword>
<comment type="catalytic activity">
    <reaction evidence="7">
        <text>L-aspartate + L-glutamine + ATP + H2O = L-asparagine + L-glutamate + AMP + diphosphate + H(+)</text>
        <dbReference type="Rhea" id="RHEA:12228"/>
        <dbReference type="ChEBI" id="CHEBI:15377"/>
        <dbReference type="ChEBI" id="CHEBI:15378"/>
        <dbReference type="ChEBI" id="CHEBI:29985"/>
        <dbReference type="ChEBI" id="CHEBI:29991"/>
        <dbReference type="ChEBI" id="CHEBI:30616"/>
        <dbReference type="ChEBI" id="CHEBI:33019"/>
        <dbReference type="ChEBI" id="CHEBI:58048"/>
        <dbReference type="ChEBI" id="CHEBI:58359"/>
        <dbReference type="ChEBI" id="CHEBI:456215"/>
        <dbReference type="EC" id="6.3.5.4"/>
    </reaction>
</comment>
<dbReference type="Pfam" id="PF13537">
    <property type="entry name" value="GATase_7"/>
    <property type="match status" value="1"/>
</dbReference>
<reference evidence="10 11" key="1">
    <citation type="submission" date="2017-03" db="EMBL/GenBank/DDBJ databases">
        <title>Genomic and clinical evidence uncovers the enterohepatic species Helicobacter valdiviensis as a potential human intestinal pathogen.</title>
        <authorList>
            <person name="Fresia P."/>
            <person name="Jara R."/>
            <person name="Sierra R."/>
            <person name="Ferres I."/>
            <person name="Greif G."/>
            <person name="Iraola G."/>
            <person name="Collado L."/>
        </authorList>
    </citation>
    <scope>NUCLEOTIDE SEQUENCE [LARGE SCALE GENOMIC DNA]</scope>
    <source>
        <strain evidence="10 11">WBE14</strain>
    </source>
</reference>
<dbReference type="GO" id="GO:0004066">
    <property type="term" value="F:asparagine synthase (glutamine-hydrolyzing) activity"/>
    <property type="evidence" value="ECO:0007669"/>
    <property type="project" value="UniProtKB-EC"/>
</dbReference>
<evidence type="ECO:0000256" key="1">
    <source>
        <dbReference type="ARBA" id="ARBA00005187"/>
    </source>
</evidence>
<evidence type="ECO:0000256" key="5">
    <source>
        <dbReference type="ARBA" id="ARBA00022840"/>
    </source>
</evidence>
<feature type="binding site" evidence="8">
    <location>
        <position position="95"/>
    </location>
    <ligand>
        <name>L-glutamine</name>
        <dbReference type="ChEBI" id="CHEBI:58359"/>
    </ligand>
</feature>
<dbReference type="CDD" id="cd01991">
    <property type="entry name" value="Asn_synthase_B_C"/>
    <property type="match status" value="1"/>
</dbReference>
<feature type="domain" description="Glutamine amidotransferase type-2" evidence="9">
    <location>
        <begin position="2"/>
        <end position="206"/>
    </location>
</feature>
<evidence type="ECO:0000313" key="10">
    <source>
        <dbReference type="EMBL" id="PZT48653.1"/>
    </source>
</evidence>
<evidence type="ECO:0000256" key="8">
    <source>
        <dbReference type="PIRSR" id="PIRSR001589-2"/>
    </source>
</evidence>
<accession>A0A2W6PPK3</accession>
<dbReference type="Pfam" id="PF00733">
    <property type="entry name" value="Asn_synthase"/>
    <property type="match status" value="1"/>
</dbReference>
<dbReference type="GO" id="GO:0005524">
    <property type="term" value="F:ATP binding"/>
    <property type="evidence" value="ECO:0007669"/>
    <property type="project" value="UniProtKB-KW"/>
</dbReference>
<dbReference type="PANTHER" id="PTHR43284:SF1">
    <property type="entry name" value="ASPARAGINE SYNTHETASE"/>
    <property type="match status" value="1"/>
</dbReference>
<evidence type="ECO:0000313" key="11">
    <source>
        <dbReference type="Proteomes" id="UP000249746"/>
    </source>
</evidence>
<comment type="pathway">
    <text evidence="1">Amino-acid biosynthesis; L-asparagine biosynthesis; L-asparagine from L-aspartate (L-Gln route): step 1/1.</text>
</comment>
<dbReference type="PIRSF" id="PIRSF001589">
    <property type="entry name" value="Asn_synthetase_glu-h"/>
    <property type="match status" value="1"/>
</dbReference>
<evidence type="ECO:0000259" key="9">
    <source>
        <dbReference type="PROSITE" id="PS51278"/>
    </source>
</evidence>
<proteinExistence type="inferred from homology"/>
<name>A0A2W6PPK3_9HELI</name>
<dbReference type="CDD" id="cd00712">
    <property type="entry name" value="AsnB"/>
    <property type="match status" value="1"/>
</dbReference>
<protein>
    <recommendedName>
        <fullName evidence="3">asparagine synthase (glutamine-hydrolyzing)</fullName>
        <ecNumber evidence="3">6.3.5.4</ecNumber>
    </recommendedName>
</protein>
<dbReference type="EMBL" id="NBIU01000005">
    <property type="protein sequence ID" value="PZT48653.1"/>
    <property type="molecule type" value="Genomic_DNA"/>
</dbReference>
<evidence type="ECO:0000256" key="4">
    <source>
        <dbReference type="ARBA" id="ARBA00022741"/>
    </source>
</evidence>
<dbReference type="InterPro" id="IPR029055">
    <property type="entry name" value="Ntn_hydrolases_N"/>
</dbReference>
<dbReference type="SUPFAM" id="SSF52402">
    <property type="entry name" value="Adenine nucleotide alpha hydrolases-like"/>
    <property type="match status" value="1"/>
</dbReference>
<dbReference type="InterPro" id="IPR017932">
    <property type="entry name" value="GATase_2_dom"/>
</dbReference>
<keyword evidence="5 8" id="KW-0067">ATP-binding</keyword>
<dbReference type="GO" id="GO:0005829">
    <property type="term" value="C:cytosol"/>
    <property type="evidence" value="ECO:0007669"/>
    <property type="project" value="TreeGrafter"/>
</dbReference>
<dbReference type="GO" id="GO:0006529">
    <property type="term" value="P:asparagine biosynthetic process"/>
    <property type="evidence" value="ECO:0007669"/>
    <property type="project" value="InterPro"/>
</dbReference>
<dbReference type="InterPro" id="IPR051786">
    <property type="entry name" value="ASN_synthetase/amidase"/>
</dbReference>
<dbReference type="PANTHER" id="PTHR43284">
    <property type="entry name" value="ASPARAGINE SYNTHETASE (GLUTAMINE-HYDROLYZING)"/>
    <property type="match status" value="1"/>
</dbReference>
<dbReference type="SUPFAM" id="SSF56235">
    <property type="entry name" value="N-terminal nucleophile aminohydrolases (Ntn hydrolases)"/>
    <property type="match status" value="1"/>
</dbReference>
<dbReference type="OrthoDB" id="9763290at2"/>
<dbReference type="Gene3D" id="3.60.20.10">
    <property type="entry name" value="Glutamine Phosphoribosylpyrophosphate, subunit 1, domain 1"/>
    <property type="match status" value="1"/>
</dbReference>
<organism evidence="10 11">
    <name type="scientific">Helicobacter valdiviensis</name>
    <dbReference type="NCBI Taxonomy" id="1458358"/>
    <lineage>
        <taxon>Bacteria</taxon>
        <taxon>Pseudomonadati</taxon>
        <taxon>Campylobacterota</taxon>
        <taxon>Epsilonproteobacteria</taxon>
        <taxon>Campylobacterales</taxon>
        <taxon>Helicobacteraceae</taxon>
        <taxon>Helicobacter</taxon>
    </lineage>
</organism>
<dbReference type="InterPro" id="IPR006426">
    <property type="entry name" value="Asn_synth_AEB"/>
</dbReference>
<sequence length="560" mass="64793">MCSICGGTYPLEIIKKASQKMLHRGPDFSGEFECDGVSLAHNRLSIIDLDKEANQPFISPMYPHLVLVFNGEIYNYLELKAELEKEGVEFKTKSDTEVLLAMYAKFGTRALQKLNGDFAFVIYDKHDKSFFLARDRLGNKPLFYSLKNNRLIFASEIKAILEVVGVAFCEEEVSKWLLFGNGSGEETIYKDIYEFPKAHFGTFKNGKFNTERYWNLEIKQEINDLSLGVEELEELLLSSLRLRLRSDVKVAMAVSGGIDSSILAALVCKNNLQSEFFGICFKGIQEANEKEFMQNLANTLKLKLEIVEASMQAIKSDFKDLVFFQDEIFRSFSIYMQYVLFKNIALKDCKVVLSGQGADELFGGYYHHVGRYIFSTPNAFKDRIRVYGNEALREYLFGLKCSLAKEEKLQLFTEDNQEEIAKLFNNSLPIPSMEHLLERFQMDFDLGLWLDTLKYNLPNLLRYEDRNAMAHSLENRTPFTDYRVVEFAFKLSNSLKFQKGYSKYILRVLLDRLGLKELAWRKGKVGFGVPERAIMQTLGYNYQSLFDIRYIEFQILRERE</sequence>
<dbReference type="NCBIfam" id="TIGR01536">
    <property type="entry name" value="asn_synth_AEB"/>
    <property type="match status" value="1"/>
</dbReference>
<dbReference type="Gene3D" id="3.40.50.620">
    <property type="entry name" value="HUPs"/>
    <property type="match status" value="1"/>
</dbReference>
<comment type="caution">
    <text evidence="10">The sequence shown here is derived from an EMBL/GenBank/DDBJ whole genome shotgun (WGS) entry which is preliminary data.</text>
</comment>
<dbReference type="InterPro" id="IPR014729">
    <property type="entry name" value="Rossmann-like_a/b/a_fold"/>
</dbReference>
<dbReference type="InterPro" id="IPR033738">
    <property type="entry name" value="AsnB_N"/>
</dbReference>